<dbReference type="Proteomes" id="UP001526426">
    <property type="component" value="Unassembled WGS sequence"/>
</dbReference>
<organism evidence="1 2">
    <name type="scientific">Spirulina subsalsa FACHB-351</name>
    <dbReference type="NCBI Taxonomy" id="234711"/>
    <lineage>
        <taxon>Bacteria</taxon>
        <taxon>Bacillati</taxon>
        <taxon>Cyanobacteriota</taxon>
        <taxon>Cyanophyceae</taxon>
        <taxon>Spirulinales</taxon>
        <taxon>Spirulinaceae</taxon>
        <taxon>Spirulina</taxon>
    </lineage>
</organism>
<accession>A0ABT3L4V4</accession>
<sequence>MFQGCRSITSINYIVTHALQTGFLSTSAEEKLRQLLQTTNYGIEELRAYSDLQKAVMDGWVRQESRERLLQQVMAQVA</sequence>
<gene>
    <name evidence="1" type="ORF">K4A83_09555</name>
</gene>
<name>A0ABT3L4V4_9CYAN</name>
<keyword evidence="2" id="KW-1185">Reference proteome</keyword>
<reference evidence="1 2" key="1">
    <citation type="submission" date="2021-08" db="EMBL/GenBank/DDBJ databases">
        <title>Draft genome sequence of Spirulina subsalsa with high tolerance to salinity and hype-accumulation of phycocyanin.</title>
        <authorList>
            <person name="Pei H."/>
            <person name="Jiang L."/>
        </authorList>
    </citation>
    <scope>NUCLEOTIDE SEQUENCE [LARGE SCALE GENOMIC DNA]</scope>
    <source>
        <strain evidence="1 2">FACHB-351</strain>
    </source>
</reference>
<comment type="caution">
    <text evidence="1">The sequence shown here is derived from an EMBL/GenBank/DDBJ whole genome shotgun (WGS) entry which is preliminary data.</text>
</comment>
<protein>
    <submittedName>
        <fullName evidence="1">Uncharacterized protein</fullName>
    </submittedName>
</protein>
<proteinExistence type="predicted"/>
<evidence type="ECO:0000313" key="2">
    <source>
        <dbReference type="Proteomes" id="UP001526426"/>
    </source>
</evidence>
<evidence type="ECO:0000313" key="1">
    <source>
        <dbReference type="EMBL" id="MCW6036510.1"/>
    </source>
</evidence>
<dbReference type="EMBL" id="JAIHOM010000038">
    <property type="protein sequence ID" value="MCW6036510.1"/>
    <property type="molecule type" value="Genomic_DNA"/>
</dbReference>